<dbReference type="EMBL" id="CAIIXF020000001">
    <property type="protein sequence ID" value="CAH1774100.1"/>
    <property type="molecule type" value="Genomic_DNA"/>
</dbReference>
<keyword evidence="3" id="KW-1185">Reference proteome</keyword>
<dbReference type="PROSITE" id="PS50088">
    <property type="entry name" value="ANK_REPEAT"/>
    <property type="match status" value="2"/>
</dbReference>
<dbReference type="PROSITE" id="PS50096">
    <property type="entry name" value="IQ"/>
    <property type="match status" value="1"/>
</dbReference>
<dbReference type="InterPro" id="IPR036770">
    <property type="entry name" value="Ankyrin_rpt-contain_sf"/>
</dbReference>
<dbReference type="Proteomes" id="UP000749559">
    <property type="component" value="Unassembled WGS sequence"/>
</dbReference>
<dbReference type="SUPFAM" id="SSF48403">
    <property type="entry name" value="Ankyrin repeat"/>
    <property type="match status" value="1"/>
</dbReference>
<dbReference type="AlphaFoldDB" id="A0A8J1XZL0"/>
<reference evidence="2" key="1">
    <citation type="submission" date="2022-03" db="EMBL/GenBank/DDBJ databases">
        <authorList>
            <person name="Martin C."/>
        </authorList>
    </citation>
    <scope>NUCLEOTIDE SEQUENCE</scope>
</reference>
<dbReference type="Gene3D" id="1.25.40.20">
    <property type="entry name" value="Ankyrin repeat-containing domain"/>
    <property type="match status" value="1"/>
</dbReference>
<name>A0A8J1XZL0_OWEFU</name>
<evidence type="ECO:0000313" key="3">
    <source>
        <dbReference type="Proteomes" id="UP000749559"/>
    </source>
</evidence>
<accession>A0A8J1XZL0</accession>
<dbReference type="Pfam" id="PF12796">
    <property type="entry name" value="Ank_2"/>
    <property type="match status" value="1"/>
</dbReference>
<dbReference type="Gene3D" id="3.40.50.300">
    <property type="entry name" value="P-loop containing nucleotide triphosphate hydrolases"/>
    <property type="match status" value="1"/>
</dbReference>
<dbReference type="Pfam" id="PF00612">
    <property type="entry name" value="IQ"/>
    <property type="match status" value="1"/>
</dbReference>
<feature type="region of interest" description="Disordered" evidence="1">
    <location>
        <begin position="124"/>
        <end position="144"/>
    </location>
</feature>
<dbReference type="PANTHER" id="PTHR24171">
    <property type="entry name" value="ANKYRIN REPEAT DOMAIN-CONTAINING PROTEIN 39-RELATED"/>
    <property type="match status" value="1"/>
</dbReference>
<comment type="caution">
    <text evidence="2">The sequence shown here is derived from an EMBL/GenBank/DDBJ whole genome shotgun (WGS) entry which is preliminary data.</text>
</comment>
<feature type="compositionally biased region" description="Basic and acidic residues" evidence="1">
    <location>
        <begin position="124"/>
        <end position="141"/>
    </location>
</feature>
<feature type="compositionally biased region" description="Basic and acidic residues" evidence="1">
    <location>
        <begin position="49"/>
        <end position="72"/>
    </location>
</feature>
<evidence type="ECO:0000256" key="1">
    <source>
        <dbReference type="SAM" id="MobiDB-lite"/>
    </source>
</evidence>
<protein>
    <submittedName>
        <fullName evidence="2">Uncharacterized protein</fullName>
    </submittedName>
</protein>
<dbReference type="Gene3D" id="1.20.5.190">
    <property type="match status" value="1"/>
</dbReference>
<evidence type="ECO:0000313" key="2">
    <source>
        <dbReference type="EMBL" id="CAH1774100.1"/>
    </source>
</evidence>
<dbReference type="SMART" id="SM00015">
    <property type="entry name" value="IQ"/>
    <property type="match status" value="1"/>
</dbReference>
<dbReference type="PROSITE" id="PS50297">
    <property type="entry name" value="ANK_REP_REGION"/>
    <property type="match status" value="2"/>
</dbReference>
<dbReference type="InterPro" id="IPR027417">
    <property type="entry name" value="P-loop_NTPase"/>
</dbReference>
<sequence length="580" mass="65875">MPPKKPLTSKAPAKTTTKPAAKTTAAKTGVKPPAKNAVKKTAGKAAPKGKQDAASNKKADKPKEKVWTKDDEAARKIQTGARGYLARKKLKALKKEKADYDELMDKLEKEALIQVVRMQQEEAERQQAKEDEERRQRIQEKKRQKRMLESAFDGDVDDMEAILKEVGDIDDKNGIGRDDIGTAIRNKHLLNIVECEDANENTPLSEASSGGSMDAVKFLIERGADPNHQGQFLRTPLYRAAFAGHLDVCQMLLQHGADPRIYASDGQSPQHIASLDAVVELLTEWDISQTESLKEKIDREKEKRSEQEKKRREAETNKLEGSLAEIQKEFESKQKHLNSAYCELNKRITEHDTVSAQGFERTDITLQCIHDQEAVVNTAQLDFEVIQGKLQQAKLRLREQQMNNAELGDDLPGLKVTVRELDDVLVRDVGNKIKDSGKWPMIIDRTGHATTFLRYQDTNYVNAINPQFMDKDKLRLALLGAIRYGKPFVIDMMELDLWEQIEMRMNDVEAGLLKSILDKSIIQNEKYLSLLRDTDGDDYSRNRFTDLRTSNFKFVLITKNPYPSKDMIENFYVIRTDVSS</sequence>
<feature type="compositionally biased region" description="Basic and acidic residues" evidence="1">
    <location>
        <begin position="292"/>
        <end position="318"/>
    </location>
</feature>
<dbReference type="OrthoDB" id="426293at2759"/>
<dbReference type="SMART" id="SM00248">
    <property type="entry name" value="ANK"/>
    <property type="match status" value="2"/>
</dbReference>
<feature type="compositionally biased region" description="Low complexity" evidence="1">
    <location>
        <begin position="1"/>
        <end position="36"/>
    </location>
</feature>
<feature type="region of interest" description="Disordered" evidence="1">
    <location>
        <begin position="292"/>
        <end position="320"/>
    </location>
</feature>
<dbReference type="PANTHER" id="PTHR24171:SF9">
    <property type="entry name" value="ANKYRIN REPEAT DOMAIN-CONTAINING PROTEIN 39"/>
    <property type="match status" value="1"/>
</dbReference>
<feature type="region of interest" description="Disordered" evidence="1">
    <location>
        <begin position="1"/>
        <end position="72"/>
    </location>
</feature>
<proteinExistence type="predicted"/>
<dbReference type="InterPro" id="IPR000048">
    <property type="entry name" value="IQ_motif_EF-hand-BS"/>
</dbReference>
<gene>
    <name evidence="2" type="ORF">OFUS_LOCUS1620</name>
</gene>
<dbReference type="InterPro" id="IPR002110">
    <property type="entry name" value="Ankyrin_rpt"/>
</dbReference>
<organism evidence="2 3">
    <name type="scientific">Owenia fusiformis</name>
    <name type="common">Polychaete worm</name>
    <dbReference type="NCBI Taxonomy" id="6347"/>
    <lineage>
        <taxon>Eukaryota</taxon>
        <taxon>Metazoa</taxon>
        <taxon>Spiralia</taxon>
        <taxon>Lophotrochozoa</taxon>
        <taxon>Annelida</taxon>
        <taxon>Polychaeta</taxon>
        <taxon>Sedentaria</taxon>
        <taxon>Canalipalpata</taxon>
        <taxon>Sabellida</taxon>
        <taxon>Oweniida</taxon>
        <taxon>Oweniidae</taxon>
        <taxon>Owenia</taxon>
    </lineage>
</organism>